<comment type="caution">
    <text evidence="2">The sequence shown here is derived from an EMBL/GenBank/DDBJ whole genome shotgun (WGS) entry which is preliminary data.</text>
</comment>
<sequence length="80" mass="9363">MPIPYRCVINADVKPRRTLGDQAKNQAPPLEMREEIDEEYRALTYRRIAELEERIARLEEQVANLQEQIAAKLIGKRQSK</sequence>
<feature type="coiled-coil region" evidence="1">
    <location>
        <begin position="41"/>
        <end position="75"/>
    </location>
</feature>
<organism evidence="2 3">
    <name type="scientific">Nelumbo nucifera</name>
    <name type="common">Sacred lotus</name>
    <dbReference type="NCBI Taxonomy" id="4432"/>
    <lineage>
        <taxon>Eukaryota</taxon>
        <taxon>Viridiplantae</taxon>
        <taxon>Streptophyta</taxon>
        <taxon>Embryophyta</taxon>
        <taxon>Tracheophyta</taxon>
        <taxon>Spermatophyta</taxon>
        <taxon>Magnoliopsida</taxon>
        <taxon>Proteales</taxon>
        <taxon>Nelumbonaceae</taxon>
        <taxon>Nelumbo</taxon>
    </lineage>
</organism>
<proteinExistence type="predicted"/>
<gene>
    <name evidence="2" type="ORF">HUJ06_018136</name>
</gene>
<keyword evidence="1" id="KW-0175">Coiled coil</keyword>
<keyword evidence="3" id="KW-1185">Reference proteome</keyword>
<dbReference type="EMBL" id="DUZY01000008">
    <property type="protein sequence ID" value="DAD48199.1"/>
    <property type="molecule type" value="Genomic_DNA"/>
</dbReference>
<evidence type="ECO:0000313" key="3">
    <source>
        <dbReference type="Proteomes" id="UP000607653"/>
    </source>
</evidence>
<dbReference type="Proteomes" id="UP000607653">
    <property type="component" value="Unassembled WGS sequence"/>
</dbReference>
<protein>
    <submittedName>
        <fullName evidence="2">Uncharacterized protein</fullName>
    </submittedName>
</protein>
<name>A0A822ZYI9_NELNU</name>
<accession>A0A822ZYI9</accession>
<evidence type="ECO:0000313" key="2">
    <source>
        <dbReference type="EMBL" id="DAD48199.1"/>
    </source>
</evidence>
<dbReference type="AlphaFoldDB" id="A0A822ZYI9"/>
<reference evidence="2 3" key="1">
    <citation type="journal article" date="2020" name="Mol. Biol. Evol.">
        <title>Distinct Expression and Methylation Patterns for Genes with Different Fates following a Single Whole-Genome Duplication in Flowering Plants.</title>
        <authorList>
            <person name="Shi T."/>
            <person name="Rahmani R.S."/>
            <person name="Gugger P.F."/>
            <person name="Wang M."/>
            <person name="Li H."/>
            <person name="Zhang Y."/>
            <person name="Li Z."/>
            <person name="Wang Q."/>
            <person name="Van de Peer Y."/>
            <person name="Marchal K."/>
            <person name="Chen J."/>
        </authorList>
    </citation>
    <scope>NUCLEOTIDE SEQUENCE [LARGE SCALE GENOMIC DNA]</scope>
    <source>
        <tissue evidence="2">Leaf</tissue>
    </source>
</reference>
<evidence type="ECO:0000256" key="1">
    <source>
        <dbReference type="SAM" id="Coils"/>
    </source>
</evidence>